<protein>
    <submittedName>
        <fullName evidence="1">Xylose isomerase protein</fullName>
        <ecNumber evidence="1">5.3.1.5</ecNumber>
    </submittedName>
</protein>
<evidence type="ECO:0000313" key="2">
    <source>
        <dbReference type="Proteomes" id="UP000827976"/>
    </source>
</evidence>
<name>A0ACB7U651_DIOAL</name>
<dbReference type="Proteomes" id="UP000827976">
    <property type="component" value="Chromosome 18"/>
</dbReference>
<comment type="caution">
    <text evidence="1">The sequence shown here is derived from an EMBL/GenBank/DDBJ whole genome shotgun (WGS) entry which is preliminary data.</text>
</comment>
<gene>
    <name evidence="1" type="ORF">IHE45_18G035700</name>
</gene>
<proteinExistence type="predicted"/>
<keyword evidence="2" id="KW-1185">Reference proteome</keyword>
<accession>A0ACB7U651</accession>
<reference evidence="2" key="1">
    <citation type="journal article" date="2022" name="Nat. Commun.">
        <title>Chromosome evolution and the genetic basis of agronomically important traits in greater yam.</title>
        <authorList>
            <person name="Bredeson J.V."/>
            <person name="Lyons J.B."/>
            <person name="Oniyinde I.O."/>
            <person name="Okereke N.R."/>
            <person name="Kolade O."/>
            <person name="Nnabue I."/>
            <person name="Nwadili C.O."/>
            <person name="Hribova E."/>
            <person name="Parker M."/>
            <person name="Nwogha J."/>
            <person name="Shu S."/>
            <person name="Carlson J."/>
            <person name="Kariba R."/>
            <person name="Muthemba S."/>
            <person name="Knop K."/>
            <person name="Barton G.J."/>
            <person name="Sherwood A.V."/>
            <person name="Lopez-Montes A."/>
            <person name="Asiedu R."/>
            <person name="Jamnadass R."/>
            <person name="Muchugi A."/>
            <person name="Goodstein D."/>
            <person name="Egesi C.N."/>
            <person name="Featherston J."/>
            <person name="Asfaw A."/>
            <person name="Simpson G.G."/>
            <person name="Dolezel J."/>
            <person name="Hendre P.S."/>
            <person name="Van Deynze A."/>
            <person name="Kumar P.L."/>
            <person name="Obidiegwu J.E."/>
            <person name="Bhattacharjee R."/>
            <person name="Rokhsar D.S."/>
        </authorList>
    </citation>
    <scope>NUCLEOTIDE SEQUENCE [LARGE SCALE GENOMIC DNA]</scope>
    <source>
        <strain evidence="2">cv. TDa95/00328</strain>
    </source>
</reference>
<dbReference type="EC" id="5.3.1.5" evidence="1"/>
<evidence type="ECO:0000313" key="1">
    <source>
        <dbReference type="EMBL" id="KAH7655794.1"/>
    </source>
</evidence>
<keyword evidence="1" id="KW-0413">Isomerase</keyword>
<dbReference type="EMBL" id="CM037028">
    <property type="protein sequence ID" value="KAH7655794.1"/>
    <property type="molecule type" value="Genomic_DNA"/>
</dbReference>
<organism evidence="1 2">
    <name type="scientific">Dioscorea alata</name>
    <name type="common">Purple yam</name>
    <dbReference type="NCBI Taxonomy" id="55571"/>
    <lineage>
        <taxon>Eukaryota</taxon>
        <taxon>Viridiplantae</taxon>
        <taxon>Streptophyta</taxon>
        <taxon>Embryophyta</taxon>
        <taxon>Tracheophyta</taxon>
        <taxon>Spermatophyta</taxon>
        <taxon>Magnoliopsida</taxon>
        <taxon>Liliopsida</taxon>
        <taxon>Dioscoreales</taxon>
        <taxon>Dioscoreaceae</taxon>
        <taxon>Dioscorea</taxon>
    </lineage>
</organism>
<sequence length="183" mass="21085">MEKLSTSLQVLQRNCFMNLKMKLNGFLLSLLLLGVIPINVDASAKGSCSANTKSQCGSSSHELNGEFFPEIPTIKYEGPNSKNPLAYKWYNADEEILGKKMKDWLRFSVAFWHTFRGTRADPFGAPTKAWPWENGTNSVAMVKTRSKIKFYIHFFYSNHIFFLIFVKYSYGFMHFTALIFFPF</sequence>